<dbReference type="GO" id="GO:0006265">
    <property type="term" value="P:DNA topological change"/>
    <property type="evidence" value="ECO:0007669"/>
    <property type="project" value="InterPro"/>
</dbReference>
<dbReference type="InterPro" id="IPR013824">
    <property type="entry name" value="Topo_IA_cen_sub1"/>
</dbReference>
<dbReference type="Gene3D" id="1.10.460.10">
    <property type="entry name" value="Topoisomerase I, domain 2"/>
    <property type="match status" value="1"/>
</dbReference>
<dbReference type="SUPFAM" id="SSF56712">
    <property type="entry name" value="Prokaryotic type I DNA topoisomerase"/>
    <property type="match status" value="1"/>
</dbReference>
<dbReference type="GO" id="GO:0043597">
    <property type="term" value="C:cytoplasmic replication fork"/>
    <property type="evidence" value="ECO:0007669"/>
    <property type="project" value="TreeGrafter"/>
</dbReference>
<evidence type="ECO:0000313" key="3">
    <source>
        <dbReference type="EMBL" id="RHF78184.1"/>
    </source>
</evidence>
<dbReference type="PANTHER" id="PTHR11390">
    <property type="entry name" value="PROKARYOTIC DNA TOPOISOMERASE"/>
    <property type="match status" value="1"/>
</dbReference>
<dbReference type="AlphaFoldDB" id="A0A414QBM0"/>
<comment type="caution">
    <text evidence="3">The sequence shown here is derived from an EMBL/GenBank/DDBJ whole genome shotgun (WGS) entry which is preliminary data.</text>
</comment>
<dbReference type="Pfam" id="PF01131">
    <property type="entry name" value="Topoisom_bac"/>
    <property type="match status" value="1"/>
</dbReference>
<evidence type="ECO:0000313" key="4">
    <source>
        <dbReference type="Proteomes" id="UP000284579"/>
    </source>
</evidence>
<dbReference type="PROSITE" id="PS52039">
    <property type="entry name" value="TOPO_IA_2"/>
    <property type="match status" value="1"/>
</dbReference>
<dbReference type="Proteomes" id="UP000284579">
    <property type="component" value="Unassembled WGS sequence"/>
</dbReference>
<feature type="domain" description="Topo IA-type catalytic" evidence="2">
    <location>
        <begin position="1"/>
        <end position="86"/>
    </location>
</feature>
<dbReference type="PANTHER" id="PTHR11390:SF21">
    <property type="entry name" value="DNA TOPOISOMERASE 3-ALPHA"/>
    <property type="match status" value="1"/>
</dbReference>
<dbReference type="InterPro" id="IPR000380">
    <property type="entry name" value="Topo_IA"/>
</dbReference>
<proteinExistence type="predicted"/>
<gene>
    <name evidence="3" type="ORF">DW656_17830</name>
</gene>
<evidence type="ECO:0000259" key="2">
    <source>
        <dbReference type="PROSITE" id="PS52039"/>
    </source>
</evidence>
<evidence type="ECO:0000256" key="1">
    <source>
        <dbReference type="ARBA" id="ARBA00023235"/>
    </source>
</evidence>
<dbReference type="RefSeq" id="WP_243014586.1">
    <property type="nucleotide sequence ID" value="NZ_QRHO01000081.1"/>
</dbReference>
<feature type="non-terminal residue" evidence="3">
    <location>
        <position position="1"/>
    </location>
</feature>
<keyword evidence="1 3" id="KW-0413">Isomerase</keyword>
<name>A0A414QBM0_9FIRM</name>
<dbReference type="GO" id="GO:0003917">
    <property type="term" value="F:DNA topoisomerase type I (single strand cut, ATP-independent) activity"/>
    <property type="evidence" value="ECO:0007669"/>
    <property type="project" value="InterPro"/>
</dbReference>
<dbReference type="GO" id="GO:0006310">
    <property type="term" value="P:DNA recombination"/>
    <property type="evidence" value="ECO:0007669"/>
    <property type="project" value="TreeGrafter"/>
</dbReference>
<protein>
    <submittedName>
        <fullName evidence="3">DNA topoisomerase III</fullName>
    </submittedName>
</protein>
<dbReference type="InterPro" id="IPR013497">
    <property type="entry name" value="Topo_IA_cen"/>
</dbReference>
<dbReference type="InterPro" id="IPR023405">
    <property type="entry name" value="Topo_IA_core_domain"/>
</dbReference>
<organism evidence="3 4">
    <name type="scientific">Coprococcus comes</name>
    <dbReference type="NCBI Taxonomy" id="410072"/>
    <lineage>
        <taxon>Bacteria</taxon>
        <taxon>Bacillati</taxon>
        <taxon>Bacillota</taxon>
        <taxon>Clostridia</taxon>
        <taxon>Lachnospirales</taxon>
        <taxon>Lachnospiraceae</taxon>
        <taxon>Coprococcus</taxon>
    </lineage>
</organism>
<reference evidence="3 4" key="1">
    <citation type="submission" date="2018-08" db="EMBL/GenBank/DDBJ databases">
        <title>A genome reference for cultivated species of the human gut microbiota.</title>
        <authorList>
            <person name="Zou Y."/>
            <person name="Xue W."/>
            <person name="Luo G."/>
        </authorList>
    </citation>
    <scope>NUCLEOTIDE SEQUENCE [LARGE SCALE GENOMIC DNA]</scope>
    <source>
        <strain evidence="3 4">AM23-3</strain>
    </source>
</reference>
<dbReference type="GO" id="GO:0006281">
    <property type="term" value="P:DNA repair"/>
    <property type="evidence" value="ECO:0007669"/>
    <property type="project" value="TreeGrafter"/>
</dbReference>
<accession>A0A414QBM0</accession>
<dbReference type="GO" id="GO:0003677">
    <property type="term" value="F:DNA binding"/>
    <property type="evidence" value="ECO:0007669"/>
    <property type="project" value="InterPro"/>
</dbReference>
<sequence>ERKGLGTPATRAAVIEKLVKGGFVERKGKQLLPTKDGINLVCVLPDTLTSPQLTAEWENNLTQIAKGKTDPAAFMEGIEDMARELVKTYPFLSDDKAQMFKPEREALGNCPRCGSPVYEGKKSYYCSNKECIFTMWKNDRFFEERKVTFTPKIAAALLKSGKVNVKKLYSTKTGKTYDGTIVLADTGGKYVNYRVELPKKK</sequence>
<dbReference type="EMBL" id="QRHO01000081">
    <property type="protein sequence ID" value="RHF78184.1"/>
    <property type="molecule type" value="Genomic_DNA"/>
</dbReference>